<organism evidence="2 3">
    <name type="scientific">Gymnopilus dilepis</name>
    <dbReference type="NCBI Taxonomy" id="231916"/>
    <lineage>
        <taxon>Eukaryota</taxon>
        <taxon>Fungi</taxon>
        <taxon>Dikarya</taxon>
        <taxon>Basidiomycota</taxon>
        <taxon>Agaricomycotina</taxon>
        <taxon>Agaricomycetes</taxon>
        <taxon>Agaricomycetidae</taxon>
        <taxon>Agaricales</taxon>
        <taxon>Agaricineae</taxon>
        <taxon>Hymenogastraceae</taxon>
        <taxon>Gymnopilus</taxon>
    </lineage>
</organism>
<dbReference type="PANTHER" id="PTHR38409:SF1">
    <property type="entry name" value="MITOCHONDRIAL ADAPTER PROTEIN MCP1"/>
    <property type="match status" value="1"/>
</dbReference>
<evidence type="ECO:0000313" key="2">
    <source>
        <dbReference type="EMBL" id="PPQ97973.1"/>
    </source>
</evidence>
<evidence type="ECO:0000256" key="1">
    <source>
        <dbReference type="SAM" id="Phobius"/>
    </source>
</evidence>
<evidence type="ECO:0000313" key="3">
    <source>
        <dbReference type="Proteomes" id="UP000284706"/>
    </source>
</evidence>
<comment type="caution">
    <text evidence="2">The sequence shown here is derived from an EMBL/GenBank/DDBJ whole genome shotgun (WGS) entry which is preliminary data.</text>
</comment>
<name>A0A409Y4Q7_9AGAR</name>
<proteinExistence type="predicted"/>
<dbReference type="InterPro" id="IPR039960">
    <property type="entry name" value="MCP1"/>
</dbReference>
<dbReference type="OrthoDB" id="10259513at2759"/>
<feature type="transmembrane region" description="Helical" evidence="1">
    <location>
        <begin position="157"/>
        <end position="183"/>
    </location>
</feature>
<dbReference type="InParanoid" id="A0A409Y4Q7"/>
<keyword evidence="1" id="KW-0472">Membrane</keyword>
<dbReference type="Proteomes" id="UP000284706">
    <property type="component" value="Unassembled WGS sequence"/>
</dbReference>
<dbReference type="SUPFAM" id="SSF81343">
    <property type="entry name" value="Fumarate reductase respiratory complex transmembrane subunits"/>
    <property type="match status" value="1"/>
</dbReference>
<protein>
    <recommendedName>
        <fullName evidence="4">Mitochondrial adapter protein MCP1 transmembrane domain-containing protein</fullName>
    </recommendedName>
</protein>
<sequence length="251" mass="28096">MPLPPLDRLRAAALPILTNTAQYSAPFITTFLLIHLTSPVMANLGGSSLASSTMLLGREYYQTALSEPLLVLGPITVHALSGILKRLLSPPGRPPRRFTHLLSLTGHAAFFFFLPIHYLTHRAYPTIEAPPIDAVGPAELNYEFVKTGLKGWPIRSWFLYGGLVLSVTLHLVDGMTLIWNTWLKDSMSLVFKRLQSWKRDNRPRRMLLALGCIALPTLTGLYALTKEPLMTFSSIAQRYQAVFLHSIVYRL</sequence>
<dbReference type="GO" id="GO:0055088">
    <property type="term" value="P:lipid homeostasis"/>
    <property type="evidence" value="ECO:0007669"/>
    <property type="project" value="InterPro"/>
</dbReference>
<dbReference type="AlphaFoldDB" id="A0A409Y4Q7"/>
<feature type="transmembrane region" description="Helical" evidence="1">
    <location>
        <begin position="204"/>
        <end position="224"/>
    </location>
</feature>
<accession>A0A409Y4Q7</accession>
<keyword evidence="1" id="KW-0812">Transmembrane</keyword>
<dbReference type="InterPro" id="IPR034804">
    <property type="entry name" value="SQR/QFR_C/D"/>
</dbReference>
<evidence type="ECO:0008006" key="4">
    <source>
        <dbReference type="Google" id="ProtNLM"/>
    </source>
</evidence>
<dbReference type="GO" id="GO:0016020">
    <property type="term" value="C:membrane"/>
    <property type="evidence" value="ECO:0007669"/>
    <property type="project" value="InterPro"/>
</dbReference>
<dbReference type="EMBL" id="NHYE01001155">
    <property type="protein sequence ID" value="PPQ97973.1"/>
    <property type="molecule type" value="Genomic_DNA"/>
</dbReference>
<keyword evidence="1" id="KW-1133">Transmembrane helix</keyword>
<dbReference type="PANTHER" id="PTHR38409">
    <property type="entry name" value="MDM10-COMPLEMENTING PROTEIN 1"/>
    <property type="match status" value="1"/>
</dbReference>
<keyword evidence="3" id="KW-1185">Reference proteome</keyword>
<gene>
    <name evidence="2" type="ORF">CVT26_003122</name>
</gene>
<reference evidence="2 3" key="1">
    <citation type="journal article" date="2018" name="Evol. Lett.">
        <title>Horizontal gene cluster transfer increased hallucinogenic mushroom diversity.</title>
        <authorList>
            <person name="Reynolds H.T."/>
            <person name="Vijayakumar V."/>
            <person name="Gluck-Thaler E."/>
            <person name="Korotkin H.B."/>
            <person name="Matheny P.B."/>
            <person name="Slot J.C."/>
        </authorList>
    </citation>
    <scope>NUCLEOTIDE SEQUENCE [LARGE SCALE GENOMIC DNA]</scope>
    <source>
        <strain evidence="2 3">SRW20</strain>
    </source>
</reference>